<name>D1CF46_THET1</name>
<dbReference type="AlphaFoldDB" id="D1CF46"/>
<dbReference type="Gene3D" id="1.10.260.40">
    <property type="entry name" value="lambda repressor-like DNA-binding domains"/>
    <property type="match status" value="1"/>
</dbReference>
<dbReference type="InterPro" id="IPR001387">
    <property type="entry name" value="Cro/C1-type_HTH"/>
</dbReference>
<dbReference type="SMART" id="SM00530">
    <property type="entry name" value="HTH_XRE"/>
    <property type="match status" value="1"/>
</dbReference>
<reference evidence="3" key="1">
    <citation type="journal article" date="2010" name="Stand. Genomic Sci.">
        <title>Complete genome sequence of 'Thermobaculum terrenum' type strain (YNP1).</title>
        <authorList>
            <person name="Kiss H."/>
            <person name="Cleland D."/>
            <person name="Lapidus A."/>
            <person name="Lucas S."/>
            <person name="Glavina Del Rio T."/>
            <person name="Nolan M."/>
            <person name="Tice H."/>
            <person name="Han C."/>
            <person name="Goodwin L."/>
            <person name="Pitluck S."/>
            <person name="Liolios K."/>
            <person name="Ivanova N."/>
            <person name="Mavromatis K."/>
            <person name="Ovchinnikova G."/>
            <person name="Pati A."/>
            <person name="Chen A."/>
            <person name="Palaniappan K."/>
            <person name="Land M."/>
            <person name="Hauser L."/>
            <person name="Chang Y."/>
            <person name="Jeffries C."/>
            <person name="Lu M."/>
            <person name="Brettin T."/>
            <person name="Detter J."/>
            <person name="Goker M."/>
            <person name="Tindall B."/>
            <person name="Beck B."/>
            <person name="McDermott T."/>
            <person name="Woyke T."/>
            <person name="Bristow J."/>
            <person name="Eisen J."/>
            <person name="Markowitz V."/>
            <person name="Hugenholtz P."/>
            <person name="Kyrpides N."/>
            <person name="Klenk H."/>
            <person name="Cheng J."/>
        </authorList>
    </citation>
    <scope>NUCLEOTIDE SEQUENCE [LARGE SCALE GENOMIC DNA]</scope>
    <source>
        <strain evidence="3">ATCC BAA-798 / YNP1</strain>
    </source>
</reference>
<protein>
    <submittedName>
        <fullName evidence="2">Transcriptional regulator, XRE family</fullName>
    </submittedName>
</protein>
<evidence type="ECO:0000313" key="3">
    <source>
        <dbReference type="Proteomes" id="UP000000323"/>
    </source>
</evidence>
<keyword evidence="3" id="KW-1185">Reference proteome</keyword>
<dbReference type="EMBL" id="CP001825">
    <property type="protein sequence ID" value="ACZ41552.1"/>
    <property type="molecule type" value="Genomic_DNA"/>
</dbReference>
<sequence>MANQVEQKETISEVIRRELQRRHWSYRVLAEAAGISPAAVGQHVLGRSIPEPSTLKRYAEALGLPFQYLMVIAGHQEPPKENRPADLQMAIETLDNIWSDLPPEVRKLVTNFISELKEVKE</sequence>
<organism evidence="2 3">
    <name type="scientific">Thermobaculum terrenum (strain ATCC BAA-798 / CCMEE 7001 / YNP1)</name>
    <dbReference type="NCBI Taxonomy" id="525904"/>
    <lineage>
        <taxon>Bacteria</taxon>
        <taxon>Bacillati</taxon>
        <taxon>Chloroflexota</taxon>
        <taxon>Chloroflexia</taxon>
        <taxon>Candidatus Thermobaculales</taxon>
        <taxon>Candidatus Thermobaculaceae</taxon>
        <taxon>Thermobaculum</taxon>
    </lineage>
</organism>
<dbReference type="Proteomes" id="UP000000323">
    <property type="component" value="Chromosome 1"/>
</dbReference>
<evidence type="ECO:0000259" key="1">
    <source>
        <dbReference type="PROSITE" id="PS50943"/>
    </source>
</evidence>
<gene>
    <name evidence="2" type="ordered locus">Tter_0635</name>
</gene>
<dbReference type="RefSeq" id="WP_012874587.1">
    <property type="nucleotide sequence ID" value="NC_013525.1"/>
</dbReference>
<dbReference type="GO" id="GO:0003677">
    <property type="term" value="F:DNA binding"/>
    <property type="evidence" value="ECO:0007669"/>
    <property type="project" value="InterPro"/>
</dbReference>
<dbReference type="Pfam" id="PF01381">
    <property type="entry name" value="HTH_3"/>
    <property type="match status" value="1"/>
</dbReference>
<accession>D1CF46</accession>
<dbReference type="SUPFAM" id="SSF47413">
    <property type="entry name" value="lambda repressor-like DNA-binding domains"/>
    <property type="match status" value="1"/>
</dbReference>
<dbReference type="CDD" id="cd00093">
    <property type="entry name" value="HTH_XRE"/>
    <property type="match status" value="1"/>
</dbReference>
<evidence type="ECO:0000313" key="2">
    <source>
        <dbReference type="EMBL" id="ACZ41552.1"/>
    </source>
</evidence>
<proteinExistence type="predicted"/>
<dbReference type="PROSITE" id="PS50943">
    <property type="entry name" value="HTH_CROC1"/>
    <property type="match status" value="1"/>
</dbReference>
<dbReference type="KEGG" id="ttr:Tter_0635"/>
<dbReference type="HOGENOM" id="CLU_2036962_0_0_0"/>
<dbReference type="InterPro" id="IPR010982">
    <property type="entry name" value="Lambda_DNA-bd_dom_sf"/>
</dbReference>
<feature type="domain" description="HTH cro/C1-type" evidence="1">
    <location>
        <begin position="15"/>
        <end position="69"/>
    </location>
</feature>
<dbReference type="OrthoDB" id="6006530at2"/>